<accession>A0A1J8QRD3</accession>
<evidence type="ECO:0000313" key="1">
    <source>
        <dbReference type="EMBL" id="OJA14276.1"/>
    </source>
</evidence>
<protein>
    <submittedName>
        <fullName evidence="1">Uncharacterized protein</fullName>
    </submittedName>
</protein>
<evidence type="ECO:0000313" key="2">
    <source>
        <dbReference type="Proteomes" id="UP000183567"/>
    </source>
</evidence>
<dbReference type="AlphaFoldDB" id="A0A1J8QRD3"/>
<comment type="caution">
    <text evidence="1">The sequence shown here is derived from an EMBL/GenBank/DDBJ whole genome shotgun (WGS) entry which is preliminary data.</text>
</comment>
<gene>
    <name evidence="1" type="ORF">AZE42_10778</name>
</gene>
<proteinExistence type="predicted"/>
<name>A0A1J8QRD3_9AGAM</name>
<reference evidence="1 2" key="1">
    <citation type="submission" date="2016-03" db="EMBL/GenBank/DDBJ databases">
        <title>Comparative genomics of the ectomycorrhizal sister species Rhizopogon vinicolor and Rhizopogon vesiculosus (Basidiomycota: Boletales) reveals a divergence of the mating type B locus.</title>
        <authorList>
            <person name="Mujic A.B."/>
            <person name="Kuo A."/>
            <person name="Tritt A."/>
            <person name="Lipzen A."/>
            <person name="Chen C."/>
            <person name="Johnson J."/>
            <person name="Sharma A."/>
            <person name="Barry K."/>
            <person name="Grigoriev I.V."/>
            <person name="Spatafora J.W."/>
        </authorList>
    </citation>
    <scope>NUCLEOTIDE SEQUENCE [LARGE SCALE GENOMIC DNA]</scope>
    <source>
        <strain evidence="1 2">AM-OR11-056</strain>
    </source>
</reference>
<organism evidence="1 2">
    <name type="scientific">Rhizopogon vesiculosus</name>
    <dbReference type="NCBI Taxonomy" id="180088"/>
    <lineage>
        <taxon>Eukaryota</taxon>
        <taxon>Fungi</taxon>
        <taxon>Dikarya</taxon>
        <taxon>Basidiomycota</taxon>
        <taxon>Agaricomycotina</taxon>
        <taxon>Agaricomycetes</taxon>
        <taxon>Agaricomycetidae</taxon>
        <taxon>Boletales</taxon>
        <taxon>Suillineae</taxon>
        <taxon>Rhizopogonaceae</taxon>
        <taxon>Rhizopogon</taxon>
    </lineage>
</organism>
<keyword evidence="2" id="KW-1185">Reference proteome</keyword>
<dbReference type="EMBL" id="LVVM01003777">
    <property type="protein sequence ID" value="OJA14276.1"/>
    <property type="molecule type" value="Genomic_DNA"/>
</dbReference>
<dbReference type="Proteomes" id="UP000183567">
    <property type="component" value="Unassembled WGS sequence"/>
</dbReference>
<sequence>MCRTPRTSCRNGTIEDGADLLQSREATL</sequence>